<proteinExistence type="predicted"/>
<dbReference type="PRINTS" id="PR00248">
    <property type="entry name" value="GPCRMGR"/>
</dbReference>
<evidence type="ECO:0000256" key="7">
    <source>
        <dbReference type="SAM" id="Phobius"/>
    </source>
</evidence>
<gene>
    <name evidence="11" type="primary">LOC107115718</name>
</gene>
<reference evidence="11" key="1">
    <citation type="submission" date="2025-08" db="UniProtKB">
        <authorList>
            <consortium name="RefSeq"/>
        </authorList>
    </citation>
    <scope>IDENTIFICATION</scope>
</reference>
<evidence type="ECO:0000256" key="4">
    <source>
        <dbReference type="ARBA" id="ARBA00023136"/>
    </source>
</evidence>
<evidence type="ECO:0000256" key="1">
    <source>
        <dbReference type="ARBA" id="ARBA00004141"/>
    </source>
</evidence>
<keyword evidence="2 7" id="KW-0812">Transmembrane</keyword>
<feature type="signal peptide" evidence="8">
    <location>
        <begin position="1"/>
        <end position="24"/>
    </location>
</feature>
<dbReference type="Proteomes" id="UP000694871">
    <property type="component" value="Unplaced"/>
</dbReference>
<dbReference type="InterPro" id="IPR000068">
    <property type="entry name" value="GPCR_3_Ca_sens_rcpt-rel"/>
</dbReference>
<dbReference type="PANTHER" id="PTHR24061">
    <property type="entry name" value="CALCIUM-SENSING RECEPTOR-RELATED"/>
    <property type="match status" value="1"/>
</dbReference>
<keyword evidence="8" id="KW-0732">Signal</keyword>
<evidence type="ECO:0000256" key="3">
    <source>
        <dbReference type="ARBA" id="ARBA00022989"/>
    </source>
</evidence>
<protein>
    <submittedName>
        <fullName evidence="11">Vomeronasal type-2 receptor 26-like</fullName>
    </submittedName>
</protein>
<keyword evidence="10" id="KW-1185">Reference proteome</keyword>
<evidence type="ECO:0000256" key="6">
    <source>
        <dbReference type="ARBA" id="ARBA00023180"/>
    </source>
</evidence>
<feature type="transmembrane region" description="Helical" evidence="7">
    <location>
        <begin position="645"/>
        <end position="663"/>
    </location>
</feature>
<name>A0ABM1KGX5_GEKJA</name>
<feature type="domain" description="G-protein coupled receptors family 3 profile" evidence="9">
    <location>
        <begin position="605"/>
        <end position="728"/>
    </location>
</feature>
<dbReference type="PANTHER" id="PTHR24061:SF599">
    <property type="entry name" value="G-PROTEIN COUPLED RECEPTORS FAMILY 3 PROFILE DOMAIN-CONTAINING PROTEIN"/>
    <property type="match status" value="1"/>
</dbReference>
<dbReference type="PROSITE" id="PS50259">
    <property type="entry name" value="G_PROTEIN_RECEP_F3_4"/>
    <property type="match status" value="1"/>
</dbReference>
<keyword evidence="5" id="KW-0675">Receptor</keyword>
<dbReference type="InterPro" id="IPR017978">
    <property type="entry name" value="GPCR_3_C"/>
</dbReference>
<evidence type="ECO:0000256" key="5">
    <source>
        <dbReference type="ARBA" id="ARBA00023170"/>
    </source>
</evidence>
<evidence type="ECO:0000256" key="2">
    <source>
        <dbReference type="ARBA" id="ARBA00022692"/>
    </source>
</evidence>
<feature type="transmembrane region" description="Helical" evidence="7">
    <location>
        <begin position="675"/>
        <end position="700"/>
    </location>
</feature>
<keyword evidence="4 7" id="KW-0472">Membrane</keyword>
<dbReference type="Gene3D" id="3.40.50.2300">
    <property type="match status" value="2"/>
</dbReference>
<dbReference type="RefSeq" id="XP_015272962.1">
    <property type="nucleotide sequence ID" value="XM_015417476.1"/>
</dbReference>
<dbReference type="InterPro" id="IPR000337">
    <property type="entry name" value="GPCR_3"/>
</dbReference>
<dbReference type="Pfam" id="PF00003">
    <property type="entry name" value="7tm_3"/>
    <property type="match status" value="1"/>
</dbReference>
<keyword evidence="3 7" id="KW-1133">Transmembrane helix</keyword>
<evidence type="ECO:0000313" key="10">
    <source>
        <dbReference type="Proteomes" id="UP000694871"/>
    </source>
</evidence>
<feature type="chain" id="PRO_5045593430" evidence="8">
    <location>
        <begin position="25"/>
        <end position="756"/>
    </location>
</feature>
<dbReference type="InterPro" id="IPR028082">
    <property type="entry name" value="Peripla_BP_I"/>
</dbReference>
<comment type="subcellular location">
    <subcellularLocation>
        <location evidence="1">Membrane</location>
        <topology evidence="1">Multi-pass membrane protein</topology>
    </subcellularLocation>
</comment>
<feature type="transmembrane region" description="Helical" evidence="7">
    <location>
        <begin position="605"/>
        <end position="624"/>
    </location>
</feature>
<dbReference type="SUPFAM" id="SSF53822">
    <property type="entry name" value="Periplasmic binding protein-like I"/>
    <property type="match status" value="1"/>
</dbReference>
<sequence>MGKAVIQMVLVLVFLLLFRHHTICKTHSTLCTIYDKPIPHEFYQPGHLVFGKIASHIFLYEETPLFVEQPKWTLIGEPISVPKFYQHILALTFAIKEISENPIFPLNLTWGFHILNCYYLPKVTYKATLSLLSTQQRNFPNFKCGISNNLVAVIGGHASEASTIMATILAIYKIPQFIYGTFPPLEGGQLLFPSSYKMVPNEAYQYMGVIRLLHHFRWTWIGLLAVEDDAGDRFLQTVVPLLSQHRICTSFTLRTPKRTYMDMYLDVFATLLEQYPVLLESKANVYFVYGEANLLQILRMVFLTAEMSSLPPLHKVWIVTSQWDFESLSMQRIWDIETFHGAISFAVHSSQPPGFKEFLQGIKPLHREKNGFIQEFWERAFNCSLKNSNAHQESKTTCSGEEKLEDLPGVLFEISMTGHSYNVYNAVYAVAHALQAEYSSESRHGKLVQGGELLSWNIQPWQFHRFLRNIFFNNSAGDTVHFNENGELVEVFDVTNWVTFPNASFVRVKVGRLDPQASPGQELILNDAQIVWHKGFNQTRTKSTIKNKTKLHNPSEDISASSHASLLYDTDMDYCVNCPEDHYSDHHHNQCFPKITVYLSYEEPFGFFLAMLAIASSLITALVFEIIRKHKDTPIVKANNLSLTYILLFALFLCFLCTLQFIGKPGKVSCLFRQTAFGIVFSVALSSVMAKTITVILAFMATNPASQGRTWIMKKIANSIVFACSFIQQLYGKDITVSFLHATFSSNNVVSIRQLL</sequence>
<organism evidence="10 11">
    <name type="scientific">Gekko japonicus</name>
    <name type="common">Schlegel's Japanese gecko</name>
    <dbReference type="NCBI Taxonomy" id="146911"/>
    <lineage>
        <taxon>Eukaryota</taxon>
        <taxon>Metazoa</taxon>
        <taxon>Chordata</taxon>
        <taxon>Craniata</taxon>
        <taxon>Vertebrata</taxon>
        <taxon>Euteleostomi</taxon>
        <taxon>Lepidosauria</taxon>
        <taxon>Squamata</taxon>
        <taxon>Bifurcata</taxon>
        <taxon>Gekkota</taxon>
        <taxon>Gekkonidae</taxon>
        <taxon>Gekkoninae</taxon>
        <taxon>Gekko</taxon>
    </lineage>
</organism>
<evidence type="ECO:0000259" key="9">
    <source>
        <dbReference type="PROSITE" id="PS50259"/>
    </source>
</evidence>
<accession>A0ABM1KGX5</accession>
<keyword evidence="6" id="KW-0325">Glycoprotein</keyword>
<evidence type="ECO:0000256" key="8">
    <source>
        <dbReference type="SAM" id="SignalP"/>
    </source>
</evidence>
<dbReference type="GeneID" id="107115718"/>
<dbReference type="InterPro" id="IPR001828">
    <property type="entry name" value="ANF_lig-bd_rcpt"/>
</dbReference>
<evidence type="ECO:0000313" key="11">
    <source>
        <dbReference type="RefSeq" id="XP_015272962.1"/>
    </source>
</evidence>
<dbReference type="Pfam" id="PF01094">
    <property type="entry name" value="ANF_receptor"/>
    <property type="match status" value="1"/>
</dbReference>